<evidence type="ECO:0000313" key="1">
    <source>
        <dbReference type="EMBL" id="GFN93606.1"/>
    </source>
</evidence>
<sequence>MFVPALRKEKLTQSRRILNGFMMLAGGSHLVATDVASIFHDDVFVNSPLSSAFISHPSPPSQFIPHSLTVHPSFLQSTLLYKAELLLPPLIGCQMRGQ</sequence>
<comment type="caution">
    <text evidence="1">The sequence shown here is derived from an EMBL/GenBank/DDBJ whole genome shotgun (WGS) entry which is preliminary data.</text>
</comment>
<keyword evidence="2" id="KW-1185">Reference proteome</keyword>
<dbReference type="EMBL" id="BLXT01002362">
    <property type="protein sequence ID" value="GFN93606.1"/>
    <property type="molecule type" value="Genomic_DNA"/>
</dbReference>
<evidence type="ECO:0000313" key="2">
    <source>
        <dbReference type="Proteomes" id="UP000735302"/>
    </source>
</evidence>
<gene>
    <name evidence="1" type="ORF">PoB_002011200</name>
</gene>
<dbReference type="Proteomes" id="UP000735302">
    <property type="component" value="Unassembled WGS sequence"/>
</dbReference>
<proteinExistence type="predicted"/>
<reference evidence="1 2" key="1">
    <citation type="journal article" date="2021" name="Elife">
        <title>Chloroplast acquisition without the gene transfer in kleptoplastic sea slugs, Plakobranchus ocellatus.</title>
        <authorList>
            <person name="Maeda T."/>
            <person name="Takahashi S."/>
            <person name="Yoshida T."/>
            <person name="Shimamura S."/>
            <person name="Takaki Y."/>
            <person name="Nagai Y."/>
            <person name="Toyoda A."/>
            <person name="Suzuki Y."/>
            <person name="Arimoto A."/>
            <person name="Ishii H."/>
            <person name="Satoh N."/>
            <person name="Nishiyama T."/>
            <person name="Hasebe M."/>
            <person name="Maruyama T."/>
            <person name="Minagawa J."/>
            <person name="Obokata J."/>
            <person name="Shigenobu S."/>
        </authorList>
    </citation>
    <scope>NUCLEOTIDE SEQUENCE [LARGE SCALE GENOMIC DNA]</scope>
</reference>
<organism evidence="1 2">
    <name type="scientific">Plakobranchus ocellatus</name>
    <dbReference type="NCBI Taxonomy" id="259542"/>
    <lineage>
        <taxon>Eukaryota</taxon>
        <taxon>Metazoa</taxon>
        <taxon>Spiralia</taxon>
        <taxon>Lophotrochozoa</taxon>
        <taxon>Mollusca</taxon>
        <taxon>Gastropoda</taxon>
        <taxon>Heterobranchia</taxon>
        <taxon>Euthyneura</taxon>
        <taxon>Panpulmonata</taxon>
        <taxon>Sacoglossa</taxon>
        <taxon>Placobranchoidea</taxon>
        <taxon>Plakobranchidae</taxon>
        <taxon>Plakobranchus</taxon>
    </lineage>
</organism>
<accession>A0AAV3ZGE7</accession>
<dbReference type="AlphaFoldDB" id="A0AAV3ZGE7"/>
<name>A0AAV3ZGE7_9GAST</name>
<protein>
    <submittedName>
        <fullName evidence="1">Uncharacterized protein</fullName>
    </submittedName>
</protein>